<dbReference type="RefSeq" id="WP_121198304.1">
    <property type="nucleotide sequence ID" value="NZ_RBKU01000001.1"/>
</dbReference>
<dbReference type="InterPro" id="IPR036942">
    <property type="entry name" value="Beta-barrel_TonB_sf"/>
</dbReference>
<feature type="chain" id="PRO_5019719792" evidence="4">
    <location>
        <begin position="22"/>
        <end position="805"/>
    </location>
</feature>
<comment type="subcellular location">
    <subcellularLocation>
        <location evidence="1">Cell outer membrane</location>
    </subcellularLocation>
</comment>
<dbReference type="InterPro" id="IPR037066">
    <property type="entry name" value="Plug_dom_sf"/>
</dbReference>
<evidence type="ECO:0000256" key="4">
    <source>
        <dbReference type="SAM" id="SignalP"/>
    </source>
</evidence>
<dbReference type="EMBL" id="RBKU01000001">
    <property type="protein sequence ID" value="RKR82728.1"/>
    <property type="molecule type" value="Genomic_DNA"/>
</dbReference>
<accession>A0A495J2Y1</accession>
<evidence type="ECO:0000313" key="6">
    <source>
        <dbReference type="EMBL" id="RKR82728.1"/>
    </source>
</evidence>
<dbReference type="GO" id="GO:0030246">
    <property type="term" value="F:carbohydrate binding"/>
    <property type="evidence" value="ECO:0007669"/>
    <property type="project" value="InterPro"/>
</dbReference>
<gene>
    <name evidence="6" type="ORF">BDD43_2913</name>
</gene>
<keyword evidence="4" id="KW-0732">Signal</keyword>
<feature type="signal peptide" evidence="4">
    <location>
        <begin position="1"/>
        <end position="21"/>
    </location>
</feature>
<sequence>MKIKYLILYSILFFASVNAFAQSNNGSVSGKLTDPITGEMIDFAGVAILNQGTEDIVKSGTSNNGGAFKFTNLPYGKFSVRITYIGYEKQTIDDIEINAEHTEIHLGIIKLKKSGNAMAEVTVSEKKRIVEFGADQINYNVSQSLQSEGATATDILKNVPMVSVDIDGNATISGKRNTRIFIDGKPSDYMTSNITDLLNVLPSDAIEKIEVMTNPPAKYSADGEGIINIVLKKGYKLGLNGTLSLSAGTLGNYNVNTYASYKGKTFSLSSSYAFGKSESNTYSSSLSQNFLADTNYYRNQYGNRSGLNYGHNIREGVNWDIDTTQNLRVTANLNINRSTGASGSDYLYFDENNLETKMRNQGNSNQNQSTNYSFDADYTWKRTNGDQLEASATYSANTSANNRFAQTLYLDANDNPLPGSLPLNQLYDVDGRNKAFQFKIDYDKPLGEAKRSTFNFGASANLRTNNNNQDVQGFNFTNQVYLRDTALTNNFVYNEHIYSSYASLTLKTENKWQFRIGGRSEFTDVNFSVSALPAPYNIKPYISFFPNLSASKNYESYSFGVSYSGRIGRPNIYSLNPQVITNTSNPNISFGNPGLSPSYTQQLDLSFSVFGHDWAFYPRIGFANTTHIIERITTPIANGAYQTTYDNLGSSSYNTINLYGNYRINKKINLNGGGTLGHMVYQSSNTNSTLNRNGFTFQGKAGVQADLPAKTAFESNFNYYTNTSAQGRNKGSLTSSFAMRKSLYKNKFRVRLMITNPLGQSSSTTLTQSDTFNKQDYYTVNTRNYSMSVSYNFTKVGNKKPLKGI</sequence>
<feature type="domain" description="Outer membrane protein beta-barrel" evidence="5">
    <location>
        <begin position="383"/>
        <end position="791"/>
    </location>
</feature>
<dbReference type="Proteomes" id="UP000268007">
    <property type="component" value="Unassembled WGS sequence"/>
</dbReference>
<name>A0A495J2Y1_9SPHI</name>
<evidence type="ECO:0000313" key="7">
    <source>
        <dbReference type="Proteomes" id="UP000268007"/>
    </source>
</evidence>
<keyword evidence="7" id="KW-1185">Reference proteome</keyword>
<dbReference type="InterPro" id="IPR013784">
    <property type="entry name" value="Carb-bd-like_fold"/>
</dbReference>
<dbReference type="InterPro" id="IPR041700">
    <property type="entry name" value="OMP_b-brl_3"/>
</dbReference>
<dbReference type="AlphaFoldDB" id="A0A495J2Y1"/>
<comment type="caution">
    <text evidence="6">The sequence shown here is derived from an EMBL/GenBank/DDBJ whole genome shotgun (WGS) entry which is preliminary data.</text>
</comment>
<proteinExistence type="predicted"/>
<dbReference type="Pfam" id="PF13620">
    <property type="entry name" value="CarboxypepD_reg"/>
    <property type="match status" value="1"/>
</dbReference>
<dbReference type="SUPFAM" id="SSF49452">
    <property type="entry name" value="Starch-binding domain-like"/>
    <property type="match status" value="1"/>
</dbReference>
<dbReference type="Gene3D" id="2.60.40.1120">
    <property type="entry name" value="Carboxypeptidase-like, regulatory domain"/>
    <property type="match status" value="1"/>
</dbReference>
<keyword evidence="6" id="KW-0675">Receptor</keyword>
<dbReference type="Gene3D" id="2.40.170.20">
    <property type="entry name" value="TonB-dependent receptor, beta-barrel domain"/>
    <property type="match status" value="1"/>
</dbReference>
<protein>
    <submittedName>
        <fullName evidence="6">Outer membrane receptor protein involved in Fe transport</fullName>
    </submittedName>
</protein>
<dbReference type="Pfam" id="PF14905">
    <property type="entry name" value="OMP_b-brl_3"/>
    <property type="match status" value="1"/>
</dbReference>
<organism evidence="6 7">
    <name type="scientific">Mucilaginibacter gracilis</name>
    <dbReference type="NCBI Taxonomy" id="423350"/>
    <lineage>
        <taxon>Bacteria</taxon>
        <taxon>Pseudomonadati</taxon>
        <taxon>Bacteroidota</taxon>
        <taxon>Sphingobacteriia</taxon>
        <taxon>Sphingobacteriales</taxon>
        <taxon>Sphingobacteriaceae</taxon>
        <taxon>Mucilaginibacter</taxon>
    </lineage>
</organism>
<keyword evidence="3" id="KW-0998">Cell outer membrane</keyword>
<reference evidence="6 7" key="1">
    <citation type="submission" date="2018-10" db="EMBL/GenBank/DDBJ databases">
        <title>Genomic Encyclopedia of Archaeal and Bacterial Type Strains, Phase II (KMG-II): from individual species to whole genera.</title>
        <authorList>
            <person name="Goeker M."/>
        </authorList>
    </citation>
    <scope>NUCLEOTIDE SEQUENCE [LARGE SCALE GENOMIC DNA]</scope>
    <source>
        <strain evidence="6 7">DSM 18602</strain>
    </source>
</reference>
<dbReference type="PANTHER" id="PTHR40980:SF4">
    <property type="entry name" value="TONB-DEPENDENT RECEPTOR-LIKE BETA-BARREL DOMAIN-CONTAINING PROTEIN"/>
    <property type="match status" value="1"/>
</dbReference>
<evidence type="ECO:0000256" key="3">
    <source>
        <dbReference type="ARBA" id="ARBA00023237"/>
    </source>
</evidence>
<evidence type="ECO:0000259" key="5">
    <source>
        <dbReference type="Pfam" id="PF14905"/>
    </source>
</evidence>
<dbReference type="OrthoDB" id="606851at2"/>
<dbReference type="GO" id="GO:0009279">
    <property type="term" value="C:cell outer membrane"/>
    <property type="evidence" value="ECO:0007669"/>
    <property type="project" value="UniProtKB-SubCell"/>
</dbReference>
<dbReference type="SUPFAM" id="SSF56935">
    <property type="entry name" value="Porins"/>
    <property type="match status" value="1"/>
</dbReference>
<dbReference type="PANTHER" id="PTHR40980">
    <property type="entry name" value="PLUG DOMAIN-CONTAINING PROTEIN"/>
    <property type="match status" value="1"/>
</dbReference>
<evidence type="ECO:0000256" key="2">
    <source>
        <dbReference type="ARBA" id="ARBA00023136"/>
    </source>
</evidence>
<evidence type="ECO:0000256" key="1">
    <source>
        <dbReference type="ARBA" id="ARBA00004442"/>
    </source>
</evidence>
<dbReference type="Gene3D" id="2.170.130.10">
    <property type="entry name" value="TonB-dependent receptor, plug domain"/>
    <property type="match status" value="1"/>
</dbReference>
<keyword evidence="2" id="KW-0472">Membrane</keyword>